<dbReference type="OrthoDB" id="150725at2"/>
<feature type="compositionally biased region" description="Polar residues" evidence="1">
    <location>
        <begin position="96"/>
        <end position="108"/>
    </location>
</feature>
<dbReference type="InterPro" id="IPR018764">
    <property type="entry name" value="RskA_C"/>
</dbReference>
<protein>
    <recommendedName>
        <fullName evidence="3">Anti-sigma K factor RskA C-terminal domain-containing protein</fullName>
    </recommendedName>
</protein>
<feature type="compositionally biased region" description="Basic and acidic residues" evidence="1">
    <location>
        <begin position="82"/>
        <end position="94"/>
    </location>
</feature>
<keyword evidence="2" id="KW-0472">Membrane</keyword>
<organism evidence="4 5">
    <name type="scientific">Staphylococcus nepalensis</name>
    <dbReference type="NCBI Taxonomy" id="214473"/>
    <lineage>
        <taxon>Bacteria</taxon>
        <taxon>Bacillati</taxon>
        <taxon>Bacillota</taxon>
        <taxon>Bacilli</taxon>
        <taxon>Bacillales</taxon>
        <taxon>Staphylococcaceae</taxon>
        <taxon>Staphylococcus</taxon>
    </lineage>
</organism>
<name>A0A2T4S9C9_9STAP</name>
<evidence type="ECO:0000256" key="1">
    <source>
        <dbReference type="SAM" id="MobiDB-lite"/>
    </source>
</evidence>
<reference evidence="4 5" key="1">
    <citation type="journal article" date="2016" name="Front. Microbiol.">
        <title>Comprehensive Phylogenetic Analysis of Bovine Non-aureus Staphylococci Species Based on Whole-Genome Sequencing.</title>
        <authorList>
            <person name="Naushad S."/>
            <person name="Barkema H.W."/>
            <person name="Luby C."/>
            <person name="Condas L.A."/>
            <person name="Nobrega D.B."/>
            <person name="Carson D.A."/>
            <person name="De Buck J."/>
        </authorList>
    </citation>
    <scope>NUCLEOTIDE SEQUENCE [LARGE SCALE GENOMIC DNA]</scope>
    <source>
        <strain evidence="4 5">SNUC 4337</strain>
    </source>
</reference>
<feature type="domain" description="Anti-sigma K factor RskA C-terminal" evidence="3">
    <location>
        <begin position="142"/>
        <end position="276"/>
    </location>
</feature>
<dbReference type="AlphaFoldDB" id="A0A2T4S9C9"/>
<sequence>MKDNKVDKIYEYFNDKLSESEKVQVEQELNMSSESKETLDSINILHQTLPYSNKEVDPPTGMKQRILESVLNEENGADTNSEVEKQQDKEDDNHLTAAQSYKSGMGDSSETHQYKKPTTSPKQNDDKKPKIPLFRRISVGIMAALLLLSLIGNGVQYFKQKESQNQSTPMINTNDAQSINLKSMDEDKTQGQAYVSSNKTHSKLMVEANDIEATKGNEVYQVWVIKDNKPYPAGTFATKNDKGMVVFDLSDMDVDENDTIALTLEPSPNNNEPKGQMIMASNKI</sequence>
<dbReference type="EMBL" id="PZHR01000048">
    <property type="protein sequence ID" value="PTK58465.1"/>
    <property type="molecule type" value="Genomic_DNA"/>
</dbReference>
<dbReference type="Proteomes" id="UP000240400">
    <property type="component" value="Unassembled WGS sequence"/>
</dbReference>
<dbReference type="PANTHER" id="PTHR37461">
    <property type="entry name" value="ANTI-SIGMA-K FACTOR RSKA"/>
    <property type="match status" value="1"/>
</dbReference>
<evidence type="ECO:0000256" key="2">
    <source>
        <dbReference type="SAM" id="Phobius"/>
    </source>
</evidence>
<evidence type="ECO:0000259" key="3">
    <source>
        <dbReference type="Pfam" id="PF10099"/>
    </source>
</evidence>
<accession>A0A2T4S9C9</accession>
<keyword evidence="2" id="KW-1133">Transmembrane helix</keyword>
<dbReference type="GO" id="GO:0005886">
    <property type="term" value="C:plasma membrane"/>
    <property type="evidence" value="ECO:0007669"/>
    <property type="project" value="InterPro"/>
</dbReference>
<evidence type="ECO:0000313" key="4">
    <source>
        <dbReference type="EMBL" id="PTK58465.1"/>
    </source>
</evidence>
<feature type="region of interest" description="Disordered" evidence="1">
    <location>
        <begin position="72"/>
        <end position="129"/>
    </location>
</feature>
<gene>
    <name evidence="4" type="ORF">BUZ61_09300</name>
</gene>
<dbReference type="RefSeq" id="WP_107644334.1">
    <property type="nucleotide sequence ID" value="NZ_CP017459.1"/>
</dbReference>
<feature type="transmembrane region" description="Helical" evidence="2">
    <location>
        <begin position="137"/>
        <end position="158"/>
    </location>
</feature>
<comment type="caution">
    <text evidence="4">The sequence shown here is derived from an EMBL/GenBank/DDBJ whole genome shotgun (WGS) entry which is preliminary data.</text>
</comment>
<keyword evidence="2" id="KW-0812">Transmembrane</keyword>
<dbReference type="GO" id="GO:0016989">
    <property type="term" value="F:sigma factor antagonist activity"/>
    <property type="evidence" value="ECO:0007669"/>
    <property type="project" value="TreeGrafter"/>
</dbReference>
<dbReference type="Pfam" id="PF10099">
    <property type="entry name" value="RskA_C"/>
    <property type="match status" value="1"/>
</dbReference>
<proteinExistence type="predicted"/>
<dbReference type="InterPro" id="IPR051474">
    <property type="entry name" value="Anti-sigma-K/W_factor"/>
</dbReference>
<dbReference type="PANTHER" id="PTHR37461:SF1">
    <property type="entry name" value="ANTI-SIGMA-K FACTOR RSKA"/>
    <property type="match status" value="1"/>
</dbReference>
<evidence type="ECO:0000313" key="5">
    <source>
        <dbReference type="Proteomes" id="UP000240400"/>
    </source>
</evidence>
<dbReference type="GO" id="GO:0006417">
    <property type="term" value="P:regulation of translation"/>
    <property type="evidence" value="ECO:0007669"/>
    <property type="project" value="TreeGrafter"/>
</dbReference>